<feature type="transmembrane region" description="Helical" evidence="4">
    <location>
        <begin position="365"/>
        <end position="392"/>
    </location>
</feature>
<proteinExistence type="predicted"/>
<dbReference type="Gene3D" id="1.20.1250.20">
    <property type="entry name" value="MFS general substrate transporter like domains"/>
    <property type="match status" value="2"/>
</dbReference>
<feature type="transmembrane region" description="Helical" evidence="4">
    <location>
        <begin position="399"/>
        <end position="422"/>
    </location>
</feature>
<dbReference type="InterPro" id="IPR036259">
    <property type="entry name" value="MFS_trans_sf"/>
</dbReference>
<comment type="caution">
    <text evidence="5">The sequence shown here is derived from an EMBL/GenBank/DDBJ whole genome shotgun (WGS) entry which is preliminary data.</text>
</comment>
<feature type="transmembrane region" description="Helical" evidence="4">
    <location>
        <begin position="46"/>
        <end position="65"/>
    </location>
</feature>
<reference evidence="5 6" key="1">
    <citation type="submission" date="2022-01" db="EMBL/GenBank/DDBJ databases">
        <title>Whole genome-based taxonomy of the Shewanellaceae.</title>
        <authorList>
            <person name="Martin-Rodriguez A.J."/>
        </authorList>
    </citation>
    <scope>NUCLEOTIDE SEQUENCE [LARGE SCALE GENOMIC DNA]</scope>
    <source>
        <strain evidence="5 6">DSM 21332</strain>
    </source>
</reference>
<accession>A0ABT0N6G2</accession>
<evidence type="ECO:0008006" key="7">
    <source>
        <dbReference type="Google" id="ProtNLM"/>
    </source>
</evidence>
<feature type="transmembrane region" description="Helical" evidence="4">
    <location>
        <begin position="487"/>
        <end position="505"/>
    </location>
</feature>
<evidence type="ECO:0000313" key="5">
    <source>
        <dbReference type="EMBL" id="MCL2913965.1"/>
    </source>
</evidence>
<gene>
    <name evidence="5" type="ORF">L2725_09190</name>
</gene>
<evidence type="ECO:0000256" key="3">
    <source>
        <dbReference type="ARBA" id="ARBA00023136"/>
    </source>
</evidence>
<evidence type="ECO:0000256" key="2">
    <source>
        <dbReference type="ARBA" id="ARBA00022989"/>
    </source>
</evidence>
<dbReference type="RefSeq" id="WP_249248703.1">
    <property type="nucleotide sequence ID" value="NZ_JAKIKT010000003.1"/>
</dbReference>
<keyword evidence="3 4" id="KW-0472">Membrane</keyword>
<organism evidence="5 6">
    <name type="scientific">Shewanella corallii</name>
    <dbReference type="NCBI Taxonomy" id="560080"/>
    <lineage>
        <taxon>Bacteria</taxon>
        <taxon>Pseudomonadati</taxon>
        <taxon>Pseudomonadota</taxon>
        <taxon>Gammaproteobacteria</taxon>
        <taxon>Alteromonadales</taxon>
        <taxon>Shewanellaceae</taxon>
        <taxon>Shewanella</taxon>
    </lineage>
</organism>
<name>A0ABT0N6G2_9GAMM</name>
<dbReference type="Pfam" id="PF07690">
    <property type="entry name" value="MFS_1"/>
    <property type="match status" value="1"/>
</dbReference>
<sequence>MRSQFRLMLLVILGPTPFGIATSLFGVASAEMAATAGLSLDEMSLVNILFMTSQVLGFIACGLLIRAQGLVTTIKLALSGGTVAAVLLANASNPLLITMGWSLMGLSVSSVMIGITQLVLEHCDYREMTLMAALMLVLTTLAPMGLYPWLLASITAEMNWQLLAILVAVFMLLALLWLLRQSDKLTTLTPADSNPVPERSPWQCYLALSSSTALMVYLLMRGEYYNWFDTGLYTLLWAAALVLLAIGFVFRSKGKNCGTQSDKLLKDFKFLVFVYNGFLAGFAVMVSGNLLIQFLQTLLGYNHINTGWVQVISFATMLLGMLLSVLACNQNRFPADALTPIGVAMILVSVWMMSGMTTEVGPDNLFLPMCLRGLGVGLLNVSVTIAVFAYIIPGQRTEGLVLFYLIRTFGGIMGGALFGWLMQWQKHQMTLELSNVMTAGKSSIQSVVSQVSGQLASSGYLPTDALISGQMQLLVKGQSANLALSNGLIWFIGCIGIMGPILLVGKKIAAKP</sequence>
<feature type="transmembrane region" description="Helical" evidence="4">
    <location>
        <begin position="95"/>
        <end position="120"/>
    </location>
</feature>
<feature type="transmembrane region" description="Helical" evidence="4">
    <location>
        <begin position="158"/>
        <end position="179"/>
    </location>
</feature>
<dbReference type="InterPro" id="IPR011701">
    <property type="entry name" value="MFS"/>
</dbReference>
<protein>
    <recommendedName>
        <fullName evidence="7">MFS transporter</fullName>
    </recommendedName>
</protein>
<evidence type="ECO:0000313" key="6">
    <source>
        <dbReference type="Proteomes" id="UP001202831"/>
    </source>
</evidence>
<keyword evidence="2 4" id="KW-1133">Transmembrane helix</keyword>
<keyword evidence="1 4" id="KW-0812">Transmembrane</keyword>
<evidence type="ECO:0000256" key="4">
    <source>
        <dbReference type="SAM" id="Phobius"/>
    </source>
</evidence>
<keyword evidence="6" id="KW-1185">Reference proteome</keyword>
<dbReference type="Proteomes" id="UP001202831">
    <property type="component" value="Unassembled WGS sequence"/>
</dbReference>
<dbReference type="SUPFAM" id="SSF103473">
    <property type="entry name" value="MFS general substrate transporter"/>
    <property type="match status" value="1"/>
</dbReference>
<feature type="transmembrane region" description="Helical" evidence="4">
    <location>
        <begin position="335"/>
        <end position="353"/>
    </location>
</feature>
<feature type="transmembrane region" description="Helical" evidence="4">
    <location>
        <begin position="132"/>
        <end position="152"/>
    </location>
</feature>
<evidence type="ECO:0000256" key="1">
    <source>
        <dbReference type="ARBA" id="ARBA00022692"/>
    </source>
</evidence>
<dbReference type="EMBL" id="JAKIKT010000003">
    <property type="protein sequence ID" value="MCL2913965.1"/>
    <property type="molecule type" value="Genomic_DNA"/>
</dbReference>
<feature type="transmembrane region" description="Helical" evidence="4">
    <location>
        <begin position="232"/>
        <end position="250"/>
    </location>
</feature>
<feature type="transmembrane region" description="Helical" evidence="4">
    <location>
        <begin position="270"/>
        <end position="295"/>
    </location>
</feature>
<feature type="transmembrane region" description="Helical" evidence="4">
    <location>
        <begin position="307"/>
        <end position="328"/>
    </location>
</feature>